<gene>
    <name evidence="1" type="ORF">DERYTH_LOCUS5874</name>
</gene>
<organism evidence="1 2">
    <name type="scientific">Dentiscutata erythropus</name>
    <dbReference type="NCBI Taxonomy" id="1348616"/>
    <lineage>
        <taxon>Eukaryota</taxon>
        <taxon>Fungi</taxon>
        <taxon>Fungi incertae sedis</taxon>
        <taxon>Mucoromycota</taxon>
        <taxon>Glomeromycotina</taxon>
        <taxon>Glomeromycetes</taxon>
        <taxon>Diversisporales</taxon>
        <taxon>Gigasporaceae</taxon>
        <taxon>Dentiscutata</taxon>
    </lineage>
</organism>
<dbReference type="Proteomes" id="UP000789405">
    <property type="component" value="Unassembled WGS sequence"/>
</dbReference>
<protein>
    <submittedName>
        <fullName evidence="1">28803_t:CDS:1</fullName>
    </submittedName>
</protein>
<sequence>MLETSKMIEIFSVIKTLLLLNLKNDENISSQENTSSFVKNMSKKRNLAPMRTHNTNSKVINQDVRNFENNENISSQENTSTLIKNVSKKRNSAPSKHTKVIDQDDKNLKTDKQNIIPEDNVLSSLRNSLHSCIPKFNNIKSVSETFEDSAQESGT</sequence>
<name>A0A9N9BF05_9GLOM</name>
<proteinExistence type="predicted"/>
<dbReference type="AlphaFoldDB" id="A0A9N9BF05"/>
<comment type="caution">
    <text evidence="1">The sequence shown here is derived from an EMBL/GenBank/DDBJ whole genome shotgun (WGS) entry which is preliminary data.</text>
</comment>
<accession>A0A9N9BF05</accession>
<reference evidence="1" key="1">
    <citation type="submission" date="2021-06" db="EMBL/GenBank/DDBJ databases">
        <authorList>
            <person name="Kallberg Y."/>
            <person name="Tangrot J."/>
            <person name="Rosling A."/>
        </authorList>
    </citation>
    <scope>NUCLEOTIDE SEQUENCE</scope>
    <source>
        <strain evidence="1">MA453B</strain>
    </source>
</reference>
<evidence type="ECO:0000313" key="1">
    <source>
        <dbReference type="EMBL" id="CAG8563933.1"/>
    </source>
</evidence>
<dbReference type="EMBL" id="CAJVPY010002538">
    <property type="protein sequence ID" value="CAG8563933.1"/>
    <property type="molecule type" value="Genomic_DNA"/>
</dbReference>
<keyword evidence="2" id="KW-1185">Reference proteome</keyword>
<evidence type="ECO:0000313" key="2">
    <source>
        <dbReference type="Proteomes" id="UP000789405"/>
    </source>
</evidence>